<protein>
    <submittedName>
        <fullName evidence="1">CdiI family contact-dependent growth inhibition immunity protein</fullName>
    </submittedName>
</protein>
<dbReference type="EMBL" id="ABEXCJ040000001">
    <property type="protein sequence ID" value="ELR5216149.1"/>
    <property type="molecule type" value="Genomic_DNA"/>
</dbReference>
<dbReference type="Gene3D" id="3.40.1590.10">
    <property type="entry name" value="NMB0488-like"/>
    <property type="match status" value="1"/>
</dbReference>
<comment type="caution">
    <text evidence="1">The sequence shown here is derived from an EMBL/GenBank/DDBJ whole genome shotgun (WGS) entry which is preliminary data.</text>
</comment>
<evidence type="ECO:0000313" key="1">
    <source>
        <dbReference type="EMBL" id="ELR5216149.1"/>
    </source>
</evidence>
<evidence type="ECO:0000313" key="2">
    <source>
        <dbReference type="EMBL" id="EMR4588336.1"/>
    </source>
</evidence>
<name>A0A3R8X3P6_PRORE</name>
<gene>
    <name evidence="2" type="ORF">M0K77_000599</name>
    <name evidence="1" type="ORF">M0K77_RS02995</name>
</gene>
<dbReference type="EMBL" id="ABEXCJ050000001">
    <property type="protein sequence ID" value="EMR4588336.1"/>
    <property type="molecule type" value="Genomic_DNA"/>
</dbReference>
<dbReference type="RefSeq" id="WP_125890844.1">
    <property type="nucleotide sequence ID" value="NZ_CP123251.1"/>
</dbReference>
<accession>A0A3R8X3P6</accession>
<dbReference type="CDD" id="cd13445">
    <property type="entry name" value="CDI_inhibitor_EC869_like"/>
    <property type="match status" value="1"/>
</dbReference>
<dbReference type="Pfam" id="PF07262">
    <property type="entry name" value="CdiI"/>
    <property type="match status" value="1"/>
</dbReference>
<sequence>MLDYDSGDNVSIRVNERFYFIFVLSGYHFFVRDNETPVYCLEKDTTEEKLGEMLKLALSQCRIIDPYENSDFFDRKRIDEDYKEWVGDVLIKCKFKSIKSLFLNMMSCSIKRINGNIILQPSLHKKLKDWTRDGYSDDDDIILPDTVTNAELGKAIKEVLSRCRSMVK</sequence>
<proteinExistence type="predicted"/>
<organism evidence="1">
    <name type="scientific">Providencia rettgeri</name>
    <dbReference type="NCBI Taxonomy" id="587"/>
    <lineage>
        <taxon>Bacteria</taxon>
        <taxon>Pseudomonadati</taxon>
        <taxon>Pseudomonadota</taxon>
        <taxon>Gammaproteobacteria</taxon>
        <taxon>Enterobacterales</taxon>
        <taxon>Morganellaceae</taxon>
        <taxon>Providencia</taxon>
    </lineage>
</organism>
<dbReference type="InterPro" id="IPR009888">
    <property type="entry name" value="CdiI_Proteobact"/>
</dbReference>
<reference evidence="1" key="1">
    <citation type="submission" date="2023-10" db="EMBL/GenBank/DDBJ databases">
        <authorList>
            <consortium name="Clinical and Environmental Microbiology Branch: Whole genome sequencing antimicrobial resistance pathogens in the healthcare setting"/>
        </authorList>
    </citation>
    <scope>NUCLEOTIDE SEQUENCE</scope>
    <source>
        <strain evidence="1">2020QW-00022</strain>
    </source>
</reference>
<dbReference type="OrthoDB" id="8613487at2"/>
<dbReference type="InterPro" id="IPR037891">
    <property type="entry name" value="Cdil-like_sf"/>
</dbReference>
<dbReference type="AlphaFoldDB" id="A0A3R8X3P6"/>
<dbReference type="SUPFAM" id="SSF160207">
    <property type="entry name" value="NMB0488-like"/>
    <property type="match status" value="1"/>
</dbReference>